<dbReference type="AlphaFoldDB" id="A0A0V0HCA7"/>
<feature type="transmembrane region" description="Helical" evidence="1">
    <location>
        <begin position="58"/>
        <end position="76"/>
    </location>
</feature>
<dbReference type="EMBL" id="GEDG01021740">
    <property type="protein sequence ID" value="JAP18062.1"/>
    <property type="molecule type" value="Transcribed_RNA"/>
</dbReference>
<name>A0A0V0HCA7_SOLCH</name>
<evidence type="ECO:0000256" key="1">
    <source>
        <dbReference type="SAM" id="Phobius"/>
    </source>
</evidence>
<protein>
    <submittedName>
        <fullName evidence="2">Putative ovule protein</fullName>
    </submittedName>
</protein>
<evidence type="ECO:0000313" key="2">
    <source>
        <dbReference type="EMBL" id="JAP18062.1"/>
    </source>
</evidence>
<sequence length="77" mass="8306">MLVGRSVSMLVSRSALSWCLTSSRSAMLVVSCSSILLIFVVSYSSIVVLFYCSTVLQLLLPIVSCTSITSFSTLFLS</sequence>
<proteinExistence type="predicted"/>
<keyword evidence="1" id="KW-1133">Transmembrane helix</keyword>
<feature type="transmembrane region" description="Helical" evidence="1">
    <location>
        <begin position="26"/>
        <end position="51"/>
    </location>
</feature>
<keyword evidence="1" id="KW-0812">Transmembrane</keyword>
<reference evidence="2" key="1">
    <citation type="submission" date="2015-12" db="EMBL/GenBank/DDBJ databases">
        <title>Gene expression during late stages of embryo sac development: a critical building block for successful pollen-pistil interactions.</title>
        <authorList>
            <person name="Liu Y."/>
            <person name="Joly V."/>
            <person name="Sabar M."/>
            <person name="Matton D.P."/>
        </authorList>
    </citation>
    <scope>NUCLEOTIDE SEQUENCE</scope>
</reference>
<organism evidence="2">
    <name type="scientific">Solanum chacoense</name>
    <name type="common">Chaco potato</name>
    <dbReference type="NCBI Taxonomy" id="4108"/>
    <lineage>
        <taxon>Eukaryota</taxon>
        <taxon>Viridiplantae</taxon>
        <taxon>Streptophyta</taxon>
        <taxon>Embryophyta</taxon>
        <taxon>Tracheophyta</taxon>
        <taxon>Spermatophyta</taxon>
        <taxon>Magnoliopsida</taxon>
        <taxon>eudicotyledons</taxon>
        <taxon>Gunneridae</taxon>
        <taxon>Pentapetalae</taxon>
        <taxon>asterids</taxon>
        <taxon>lamiids</taxon>
        <taxon>Solanales</taxon>
        <taxon>Solanaceae</taxon>
        <taxon>Solanoideae</taxon>
        <taxon>Solaneae</taxon>
        <taxon>Solanum</taxon>
    </lineage>
</organism>
<keyword evidence="1" id="KW-0472">Membrane</keyword>
<accession>A0A0V0HCA7</accession>